<feature type="transmembrane region" description="Helical" evidence="6">
    <location>
        <begin position="149"/>
        <end position="175"/>
    </location>
</feature>
<evidence type="ECO:0000313" key="8">
    <source>
        <dbReference type="EMBL" id="GGC75939.1"/>
    </source>
</evidence>
<evidence type="ECO:0000256" key="2">
    <source>
        <dbReference type="ARBA" id="ARBA00022475"/>
    </source>
</evidence>
<dbReference type="PANTHER" id="PTHR35007:SF3">
    <property type="entry name" value="POSSIBLE CONSERVED ALANINE RICH MEMBRANE PROTEIN"/>
    <property type="match status" value="1"/>
</dbReference>
<sequence>MILATMTIAMAFLLWPRGLSHYRAARLTASAPHAIGKQSATQPSSPDTFELFAACIEAGLAPSVTARTVGATTNSAFFARAAGLLALGLSPDDAWTAASGTPAEKAFARATKRSSQTGHALAESVREVAKTQRAEHHHLALQRAQRAGVFIAAPLGLCFLPAFVCLGIAPVVYGLTFNLVAGNLT</sequence>
<evidence type="ECO:0000256" key="6">
    <source>
        <dbReference type="SAM" id="Phobius"/>
    </source>
</evidence>
<keyword evidence="9" id="KW-1185">Reference proteome</keyword>
<keyword evidence="5 6" id="KW-0472">Membrane</keyword>
<proteinExistence type="predicted"/>
<keyword evidence="3 6" id="KW-0812">Transmembrane</keyword>
<dbReference type="Proteomes" id="UP000641514">
    <property type="component" value="Unassembled WGS sequence"/>
</dbReference>
<dbReference type="EMBL" id="BMJH01000004">
    <property type="protein sequence ID" value="GGC75939.1"/>
    <property type="molecule type" value="Genomic_DNA"/>
</dbReference>
<evidence type="ECO:0000256" key="3">
    <source>
        <dbReference type="ARBA" id="ARBA00022692"/>
    </source>
</evidence>
<reference evidence="8" key="1">
    <citation type="journal article" date="2014" name="Int. J. Syst. Evol. Microbiol.">
        <title>Complete genome sequence of Corynebacterium casei LMG S-19264T (=DSM 44701T), isolated from a smear-ripened cheese.</title>
        <authorList>
            <consortium name="US DOE Joint Genome Institute (JGI-PGF)"/>
            <person name="Walter F."/>
            <person name="Albersmeier A."/>
            <person name="Kalinowski J."/>
            <person name="Ruckert C."/>
        </authorList>
    </citation>
    <scope>NUCLEOTIDE SEQUENCE</scope>
    <source>
        <strain evidence="8">CGMCC 1.15478</strain>
    </source>
</reference>
<evidence type="ECO:0000256" key="1">
    <source>
        <dbReference type="ARBA" id="ARBA00004651"/>
    </source>
</evidence>
<comment type="subcellular location">
    <subcellularLocation>
        <location evidence="1">Cell membrane</location>
        <topology evidence="1">Multi-pass membrane protein</topology>
    </subcellularLocation>
</comment>
<name>A0A916ULD6_9ACTN</name>
<gene>
    <name evidence="8" type="ORF">GCM10011410_31540</name>
</gene>
<dbReference type="AlphaFoldDB" id="A0A916ULD6"/>
<protein>
    <submittedName>
        <fullName evidence="8">Type II secretion system protein F</fullName>
    </submittedName>
</protein>
<evidence type="ECO:0000259" key="7">
    <source>
        <dbReference type="Pfam" id="PF00482"/>
    </source>
</evidence>
<accession>A0A916ULD6</accession>
<keyword evidence="2" id="KW-1003">Cell membrane</keyword>
<evidence type="ECO:0000313" key="9">
    <source>
        <dbReference type="Proteomes" id="UP000641514"/>
    </source>
</evidence>
<evidence type="ECO:0000256" key="5">
    <source>
        <dbReference type="ARBA" id="ARBA00023136"/>
    </source>
</evidence>
<evidence type="ECO:0000256" key="4">
    <source>
        <dbReference type="ARBA" id="ARBA00022989"/>
    </source>
</evidence>
<keyword evidence="4 6" id="KW-1133">Transmembrane helix</keyword>
<feature type="domain" description="Type II secretion system protein GspF" evidence="7">
    <location>
        <begin position="51"/>
        <end position="165"/>
    </location>
</feature>
<reference evidence="8" key="2">
    <citation type="submission" date="2020-09" db="EMBL/GenBank/DDBJ databases">
        <authorList>
            <person name="Sun Q."/>
            <person name="Zhou Y."/>
        </authorList>
    </citation>
    <scope>NUCLEOTIDE SEQUENCE</scope>
    <source>
        <strain evidence="8">CGMCC 1.15478</strain>
    </source>
</reference>
<dbReference type="InterPro" id="IPR018076">
    <property type="entry name" value="T2SS_GspF_dom"/>
</dbReference>
<organism evidence="8 9">
    <name type="scientific">Hoyosella rhizosphaerae</name>
    <dbReference type="NCBI Taxonomy" id="1755582"/>
    <lineage>
        <taxon>Bacteria</taxon>
        <taxon>Bacillati</taxon>
        <taxon>Actinomycetota</taxon>
        <taxon>Actinomycetes</taxon>
        <taxon>Mycobacteriales</taxon>
        <taxon>Hoyosellaceae</taxon>
        <taxon>Hoyosella</taxon>
    </lineage>
</organism>
<dbReference type="Pfam" id="PF00482">
    <property type="entry name" value="T2SSF"/>
    <property type="match status" value="1"/>
</dbReference>
<dbReference type="GO" id="GO:0005886">
    <property type="term" value="C:plasma membrane"/>
    <property type="evidence" value="ECO:0007669"/>
    <property type="project" value="UniProtKB-SubCell"/>
</dbReference>
<dbReference type="PANTHER" id="PTHR35007">
    <property type="entry name" value="INTEGRAL MEMBRANE PROTEIN-RELATED"/>
    <property type="match status" value="1"/>
</dbReference>
<comment type="caution">
    <text evidence="8">The sequence shown here is derived from an EMBL/GenBank/DDBJ whole genome shotgun (WGS) entry which is preliminary data.</text>
</comment>